<keyword evidence="2" id="KW-1185">Reference proteome</keyword>
<proteinExistence type="predicted"/>
<dbReference type="EMBL" id="CM056813">
    <property type="protein sequence ID" value="KAJ8640216.1"/>
    <property type="molecule type" value="Genomic_DNA"/>
</dbReference>
<protein>
    <submittedName>
        <fullName evidence="1">Uncharacterized protein</fullName>
    </submittedName>
</protein>
<reference evidence="1 2" key="1">
    <citation type="journal article" date="2022" name="Hortic Res">
        <title>A haplotype resolved chromosomal level avocado genome allows analysis of novel avocado genes.</title>
        <authorList>
            <person name="Nath O."/>
            <person name="Fletcher S.J."/>
            <person name="Hayward A."/>
            <person name="Shaw L.M."/>
            <person name="Masouleh A.K."/>
            <person name="Furtado A."/>
            <person name="Henry R.J."/>
            <person name="Mitter N."/>
        </authorList>
    </citation>
    <scope>NUCLEOTIDE SEQUENCE [LARGE SCALE GENOMIC DNA]</scope>
    <source>
        <strain evidence="2">cv. Hass</strain>
    </source>
</reference>
<evidence type="ECO:0000313" key="2">
    <source>
        <dbReference type="Proteomes" id="UP001234297"/>
    </source>
</evidence>
<gene>
    <name evidence="1" type="ORF">MRB53_016910</name>
</gene>
<dbReference type="Proteomes" id="UP001234297">
    <property type="component" value="Chromosome 5"/>
</dbReference>
<evidence type="ECO:0000313" key="1">
    <source>
        <dbReference type="EMBL" id="KAJ8640216.1"/>
    </source>
</evidence>
<organism evidence="1 2">
    <name type="scientific">Persea americana</name>
    <name type="common">Avocado</name>
    <dbReference type="NCBI Taxonomy" id="3435"/>
    <lineage>
        <taxon>Eukaryota</taxon>
        <taxon>Viridiplantae</taxon>
        <taxon>Streptophyta</taxon>
        <taxon>Embryophyta</taxon>
        <taxon>Tracheophyta</taxon>
        <taxon>Spermatophyta</taxon>
        <taxon>Magnoliopsida</taxon>
        <taxon>Magnoliidae</taxon>
        <taxon>Laurales</taxon>
        <taxon>Lauraceae</taxon>
        <taxon>Persea</taxon>
    </lineage>
</organism>
<name>A0ACC2M3L2_PERAE</name>
<sequence length="102" mass="11711">MTHKRRSSFVYGGDGFGQKRRIGISGHYNYYCRLHRGRSLLDRNVYCWVRVVMSPAKGACEDKQHQGDKAEHGGEATIEIWGRRIPLEFVGIRHGFGLHLLL</sequence>
<accession>A0ACC2M3L2</accession>
<comment type="caution">
    <text evidence="1">The sequence shown here is derived from an EMBL/GenBank/DDBJ whole genome shotgun (WGS) entry which is preliminary data.</text>
</comment>